<evidence type="ECO:0000256" key="8">
    <source>
        <dbReference type="ARBA" id="ARBA00022927"/>
    </source>
</evidence>
<dbReference type="InterPro" id="IPR004564">
    <property type="entry name" value="OM_lipoprot_carrier_LolA-like"/>
</dbReference>
<name>A0AAP8SPW0_9GAMM</name>
<protein>
    <recommendedName>
        <fullName evidence="4 10">Outer-membrane lipoprotein carrier protein</fullName>
    </recommendedName>
</protein>
<keyword evidence="11" id="KW-0449">Lipoprotein</keyword>
<keyword evidence="8 10" id="KW-0653">Protein transport</keyword>
<dbReference type="GO" id="GO:0042953">
    <property type="term" value="P:lipoprotein transport"/>
    <property type="evidence" value="ECO:0007669"/>
    <property type="project" value="InterPro"/>
</dbReference>
<comment type="caution">
    <text evidence="11">The sequence shown here is derived from an EMBL/GenBank/DDBJ whole genome shotgun (WGS) entry which is preliminary data.</text>
</comment>
<dbReference type="SUPFAM" id="SSF89392">
    <property type="entry name" value="Prokaryotic lipoproteins and lipoprotein localization factors"/>
    <property type="match status" value="1"/>
</dbReference>
<evidence type="ECO:0000256" key="1">
    <source>
        <dbReference type="ARBA" id="ARBA00004418"/>
    </source>
</evidence>
<keyword evidence="6" id="KW-0732">Signal</keyword>
<dbReference type="GO" id="GO:0030288">
    <property type="term" value="C:outer membrane-bounded periplasmic space"/>
    <property type="evidence" value="ECO:0007669"/>
    <property type="project" value="TreeGrafter"/>
</dbReference>
<dbReference type="Proteomes" id="UP000235162">
    <property type="component" value="Unassembled WGS sequence"/>
</dbReference>
<evidence type="ECO:0000313" key="12">
    <source>
        <dbReference type="Proteomes" id="UP000235162"/>
    </source>
</evidence>
<dbReference type="RefSeq" id="WP_084199793.1">
    <property type="nucleotide sequence ID" value="NZ_BMYL01000005.1"/>
</dbReference>
<sequence>MIATRVLAIAVLGLCFVAGIVRSEEDPAAALTAQLQGLTQMTGQFVQDQYGPDSDELISVSKGSFSLLRPGYFAWDIQSPDSQLIIADLDYVWHYDRDLETVTRRPVDTGTTASPLQVLGGDIETLRQNYSIASLPGGVFRLVPRGDQAGFKALTLSLTGGALQGMEVIDGLGQRLDIRFSELTTEAGLTPADFAFTPPEGVDLFYHEQ</sequence>
<keyword evidence="7 10" id="KW-0574">Periplasm</keyword>
<dbReference type="HAMAP" id="MF_00240">
    <property type="entry name" value="LolA"/>
    <property type="match status" value="1"/>
</dbReference>
<keyword evidence="12" id="KW-1185">Reference proteome</keyword>
<dbReference type="InterPro" id="IPR018323">
    <property type="entry name" value="OM_lipoprot_carrier_LolA_Pbac"/>
</dbReference>
<evidence type="ECO:0000256" key="6">
    <source>
        <dbReference type="ARBA" id="ARBA00022729"/>
    </source>
</evidence>
<comment type="subcellular location">
    <subcellularLocation>
        <location evidence="1 10">Periplasm</location>
    </subcellularLocation>
</comment>
<dbReference type="NCBIfam" id="TIGR00547">
    <property type="entry name" value="lolA"/>
    <property type="match status" value="1"/>
</dbReference>
<dbReference type="PANTHER" id="PTHR35869:SF1">
    <property type="entry name" value="OUTER-MEMBRANE LIPOPROTEIN CARRIER PROTEIN"/>
    <property type="match status" value="1"/>
</dbReference>
<comment type="subunit">
    <text evidence="3 10">Monomer.</text>
</comment>
<comment type="similarity">
    <text evidence="2 10">Belongs to the LolA family.</text>
</comment>
<evidence type="ECO:0000256" key="4">
    <source>
        <dbReference type="ARBA" id="ARBA00014035"/>
    </source>
</evidence>
<dbReference type="PANTHER" id="PTHR35869">
    <property type="entry name" value="OUTER-MEMBRANE LIPOPROTEIN CARRIER PROTEIN"/>
    <property type="match status" value="1"/>
</dbReference>
<evidence type="ECO:0000256" key="5">
    <source>
        <dbReference type="ARBA" id="ARBA00022448"/>
    </source>
</evidence>
<evidence type="ECO:0000256" key="3">
    <source>
        <dbReference type="ARBA" id="ARBA00011245"/>
    </source>
</evidence>
<keyword evidence="5 10" id="KW-0813">Transport</keyword>
<dbReference type="EMBL" id="PKUR01000001">
    <property type="protein sequence ID" value="PLW88082.1"/>
    <property type="molecule type" value="Genomic_DNA"/>
</dbReference>
<dbReference type="Pfam" id="PF03548">
    <property type="entry name" value="LolA"/>
    <property type="match status" value="1"/>
</dbReference>
<evidence type="ECO:0000256" key="10">
    <source>
        <dbReference type="HAMAP-Rule" id="MF_00240"/>
    </source>
</evidence>
<organism evidence="11 12">
    <name type="scientific">Halioglobus japonicus</name>
    <dbReference type="NCBI Taxonomy" id="930805"/>
    <lineage>
        <taxon>Bacteria</taxon>
        <taxon>Pseudomonadati</taxon>
        <taxon>Pseudomonadota</taxon>
        <taxon>Gammaproteobacteria</taxon>
        <taxon>Cellvibrionales</taxon>
        <taxon>Halieaceae</taxon>
        <taxon>Halioglobus</taxon>
    </lineage>
</organism>
<proteinExistence type="inferred from homology"/>
<accession>A0AAP8SPW0</accession>
<dbReference type="AlphaFoldDB" id="A0AAP8SPW0"/>
<dbReference type="CDD" id="cd16325">
    <property type="entry name" value="LolA"/>
    <property type="match status" value="1"/>
</dbReference>
<dbReference type="Gene3D" id="2.50.20.10">
    <property type="entry name" value="Lipoprotein localisation LolA/LolB/LppX"/>
    <property type="match status" value="1"/>
</dbReference>
<evidence type="ECO:0000313" key="11">
    <source>
        <dbReference type="EMBL" id="PLW88082.1"/>
    </source>
</evidence>
<dbReference type="KEGG" id="hja:BST95_12325"/>
<gene>
    <name evidence="10 11" type="primary">lolA</name>
    <name evidence="11" type="ORF">C0029_05845</name>
</gene>
<dbReference type="GO" id="GO:0044874">
    <property type="term" value="P:lipoprotein localization to outer membrane"/>
    <property type="evidence" value="ECO:0007669"/>
    <property type="project" value="UniProtKB-UniRule"/>
</dbReference>
<comment type="function">
    <text evidence="10">Participates in the translocation of lipoproteins from the inner membrane to the outer membrane. Only forms a complex with a lipoprotein if the residue after the N-terminal Cys is not an aspartate (The Asp acts as a targeting signal to indicate that the lipoprotein should stay in the inner membrane).</text>
</comment>
<keyword evidence="9 10" id="KW-0143">Chaperone</keyword>
<evidence type="ECO:0000256" key="2">
    <source>
        <dbReference type="ARBA" id="ARBA00007615"/>
    </source>
</evidence>
<dbReference type="InterPro" id="IPR029046">
    <property type="entry name" value="LolA/LolB/LppX"/>
</dbReference>
<reference evidence="11 12" key="1">
    <citation type="submission" date="2018-01" db="EMBL/GenBank/DDBJ databases">
        <title>The draft genome sequence of Halioglobus japonicus S1-36.</title>
        <authorList>
            <person name="Du Z.-J."/>
            <person name="Shi M.-J."/>
        </authorList>
    </citation>
    <scope>NUCLEOTIDE SEQUENCE [LARGE SCALE GENOMIC DNA]</scope>
    <source>
        <strain evidence="11 12">S1-36</strain>
    </source>
</reference>
<evidence type="ECO:0000256" key="9">
    <source>
        <dbReference type="ARBA" id="ARBA00023186"/>
    </source>
</evidence>
<evidence type="ECO:0000256" key="7">
    <source>
        <dbReference type="ARBA" id="ARBA00022764"/>
    </source>
</evidence>